<evidence type="ECO:0000256" key="2">
    <source>
        <dbReference type="ARBA" id="ARBA00008821"/>
    </source>
</evidence>
<dbReference type="RefSeq" id="WP_117678672.1">
    <property type="nucleotide sequence ID" value="NZ_QSRJ01000001.1"/>
</dbReference>
<feature type="transmembrane region" description="Helical" evidence="7">
    <location>
        <begin position="12"/>
        <end position="34"/>
    </location>
</feature>
<dbReference type="Pfam" id="PF00860">
    <property type="entry name" value="Xan_ur_permease"/>
    <property type="match status" value="1"/>
</dbReference>
<feature type="transmembrane region" description="Helical" evidence="7">
    <location>
        <begin position="99"/>
        <end position="117"/>
    </location>
</feature>
<comment type="caution">
    <text evidence="8">The sequence shown here is derived from an EMBL/GenBank/DDBJ whole genome shotgun (WGS) entry which is preliminary data.</text>
</comment>
<organism evidence="8 9">
    <name type="scientific">Collinsella tanakaei</name>
    <dbReference type="NCBI Taxonomy" id="626935"/>
    <lineage>
        <taxon>Bacteria</taxon>
        <taxon>Bacillati</taxon>
        <taxon>Actinomycetota</taxon>
        <taxon>Coriobacteriia</taxon>
        <taxon>Coriobacteriales</taxon>
        <taxon>Coriobacteriaceae</taxon>
        <taxon>Collinsella</taxon>
    </lineage>
</organism>
<sequence length="186" mass="19580">MFEENISKGKMLVIAFQHVLTMTPGTIAVPLLLASGLGLDAQTTSFLVAANFFTSGITTLLQVIGIGKPIGSRYPIILGSSFAPLAPMIMIGTRYGLPTLFGSIIASGAIIFLLSFFMDKVMKLFPQVVVGTSIAIGVGSLYASEVYANLPEAISMVMSNGLFMVTLSAVVLNLLLNGKKALSVDE</sequence>
<keyword evidence="4 7" id="KW-0812">Transmembrane</keyword>
<dbReference type="PANTHER" id="PTHR42810:SF4">
    <property type="entry name" value="URIC ACID TRANSPORTER UACT"/>
    <property type="match status" value="1"/>
</dbReference>
<protein>
    <recommendedName>
        <fullName evidence="10">Purine permease</fullName>
    </recommendedName>
</protein>
<feature type="transmembrane region" description="Helical" evidence="7">
    <location>
        <begin position="46"/>
        <end position="67"/>
    </location>
</feature>
<name>A0A3E4QZ91_9ACTN</name>
<gene>
    <name evidence="8" type="ORF">DXC81_00270</name>
</gene>
<keyword evidence="3" id="KW-0813">Transport</keyword>
<reference evidence="8 9" key="1">
    <citation type="submission" date="2018-08" db="EMBL/GenBank/DDBJ databases">
        <title>A genome reference for cultivated species of the human gut microbiota.</title>
        <authorList>
            <person name="Zou Y."/>
            <person name="Xue W."/>
            <person name="Luo G."/>
        </authorList>
    </citation>
    <scope>NUCLEOTIDE SEQUENCE [LARGE SCALE GENOMIC DNA]</scope>
    <source>
        <strain evidence="8 9">TF08-14</strain>
    </source>
</reference>
<feature type="transmembrane region" description="Helical" evidence="7">
    <location>
        <begin position="154"/>
        <end position="176"/>
    </location>
</feature>
<evidence type="ECO:0000256" key="7">
    <source>
        <dbReference type="SAM" id="Phobius"/>
    </source>
</evidence>
<accession>A0A3E4QZ91</accession>
<proteinExistence type="inferred from homology"/>
<comment type="subcellular location">
    <subcellularLocation>
        <location evidence="1">Membrane</location>
        <topology evidence="1">Multi-pass membrane protein</topology>
    </subcellularLocation>
</comment>
<keyword evidence="5 7" id="KW-1133">Transmembrane helix</keyword>
<dbReference type="InterPro" id="IPR006043">
    <property type="entry name" value="NCS2"/>
</dbReference>
<dbReference type="GO" id="GO:0042907">
    <property type="term" value="F:xanthine transmembrane transporter activity"/>
    <property type="evidence" value="ECO:0007669"/>
    <property type="project" value="TreeGrafter"/>
</dbReference>
<evidence type="ECO:0000313" key="8">
    <source>
        <dbReference type="EMBL" id="RGL12144.1"/>
    </source>
</evidence>
<dbReference type="GO" id="GO:0005886">
    <property type="term" value="C:plasma membrane"/>
    <property type="evidence" value="ECO:0007669"/>
    <property type="project" value="TreeGrafter"/>
</dbReference>
<feature type="transmembrane region" description="Helical" evidence="7">
    <location>
        <begin position="74"/>
        <end position="93"/>
    </location>
</feature>
<dbReference type="AlphaFoldDB" id="A0A3E4QZ91"/>
<evidence type="ECO:0000256" key="6">
    <source>
        <dbReference type="ARBA" id="ARBA00023136"/>
    </source>
</evidence>
<dbReference type="PANTHER" id="PTHR42810">
    <property type="entry name" value="PURINE PERMEASE C1399.01C-RELATED"/>
    <property type="match status" value="1"/>
</dbReference>
<dbReference type="EMBL" id="QSRJ01000001">
    <property type="protein sequence ID" value="RGL12144.1"/>
    <property type="molecule type" value="Genomic_DNA"/>
</dbReference>
<comment type="similarity">
    <text evidence="2">Belongs to the nucleobase:cation symporter-2 (NCS2) (TC 2.A.40) family.</text>
</comment>
<evidence type="ECO:0000256" key="4">
    <source>
        <dbReference type="ARBA" id="ARBA00022692"/>
    </source>
</evidence>
<keyword evidence="6 7" id="KW-0472">Membrane</keyword>
<dbReference type="Proteomes" id="UP000260943">
    <property type="component" value="Unassembled WGS sequence"/>
</dbReference>
<evidence type="ECO:0000256" key="5">
    <source>
        <dbReference type="ARBA" id="ARBA00022989"/>
    </source>
</evidence>
<feature type="transmembrane region" description="Helical" evidence="7">
    <location>
        <begin position="124"/>
        <end position="142"/>
    </location>
</feature>
<evidence type="ECO:0000313" key="9">
    <source>
        <dbReference type="Proteomes" id="UP000260943"/>
    </source>
</evidence>
<evidence type="ECO:0000256" key="3">
    <source>
        <dbReference type="ARBA" id="ARBA00022448"/>
    </source>
</evidence>
<evidence type="ECO:0000256" key="1">
    <source>
        <dbReference type="ARBA" id="ARBA00004141"/>
    </source>
</evidence>
<evidence type="ECO:0008006" key="10">
    <source>
        <dbReference type="Google" id="ProtNLM"/>
    </source>
</evidence>